<dbReference type="RefSeq" id="WP_134744489.1">
    <property type="nucleotide sequence ID" value="NZ_JBFNFK010000004.1"/>
</dbReference>
<dbReference type="AlphaFoldDB" id="A0A4R9C008"/>
<evidence type="ECO:0000313" key="2">
    <source>
        <dbReference type="EMBL" id="TFF64857.1"/>
    </source>
</evidence>
<evidence type="ECO:0000313" key="3">
    <source>
        <dbReference type="Proteomes" id="UP000297454"/>
    </source>
</evidence>
<dbReference type="PANTHER" id="PTHR18964">
    <property type="entry name" value="ROK (REPRESSOR, ORF, KINASE) FAMILY"/>
    <property type="match status" value="1"/>
</dbReference>
<dbReference type="Pfam" id="PF00480">
    <property type="entry name" value="ROK"/>
    <property type="match status" value="1"/>
</dbReference>
<dbReference type="SUPFAM" id="SSF53067">
    <property type="entry name" value="Actin-like ATPase domain"/>
    <property type="match status" value="1"/>
</dbReference>
<sequence>MKSIGVDIGGTSARVALFDENFNIISKQITQTGDKEFDDIIDEISEMINKVDPDRLTKVVGICSPGPLDKDLGMILDAPNLPKWRNKPFLRLIEEKTNRKAFLTNDANAAAMAQAVGDNRETIVFMTVSTGVGGGIVYKGELMEGKKVYAGEFGLMIISDDDRNHSQLYAGTLESLCSGTALSKKATQVYKTDISTKELFEKYAENDEKAVEIIDQWTEYFSRAIANLLQIIEPEIFYLGGSVITKNQFLIDKVIEATKNKVYEGLKNRIFIEVAKFGDDAGLVGAAKNGLNNFNGGNND</sequence>
<dbReference type="Gene3D" id="3.30.420.40">
    <property type="match status" value="2"/>
</dbReference>
<organism evidence="2 3">
    <name type="scientific">Helcococcus ovis</name>
    <dbReference type="NCBI Taxonomy" id="72026"/>
    <lineage>
        <taxon>Bacteria</taxon>
        <taxon>Bacillati</taxon>
        <taxon>Bacillota</taxon>
        <taxon>Tissierellia</taxon>
        <taxon>Tissierellales</taxon>
        <taxon>Peptoniphilaceae</taxon>
        <taxon>Helcococcus</taxon>
    </lineage>
</organism>
<keyword evidence="3" id="KW-1185">Reference proteome</keyword>
<dbReference type="PANTHER" id="PTHR18964:SF149">
    <property type="entry name" value="BIFUNCTIONAL UDP-N-ACETYLGLUCOSAMINE 2-EPIMERASE_N-ACETYLMANNOSAMINE KINASE"/>
    <property type="match status" value="1"/>
</dbReference>
<evidence type="ECO:0000256" key="1">
    <source>
        <dbReference type="ARBA" id="ARBA00006479"/>
    </source>
</evidence>
<protein>
    <submittedName>
        <fullName evidence="2">ROK family protein</fullName>
    </submittedName>
</protein>
<gene>
    <name evidence="2" type="ORF">EQF91_07095</name>
</gene>
<dbReference type="InterPro" id="IPR043129">
    <property type="entry name" value="ATPase_NBD"/>
</dbReference>
<comment type="caution">
    <text evidence="2">The sequence shown here is derived from an EMBL/GenBank/DDBJ whole genome shotgun (WGS) entry which is preliminary data.</text>
</comment>
<dbReference type="InterPro" id="IPR000600">
    <property type="entry name" value="ROK"/>
</dbReference>
<accession>A0A4R9C008</accession>
<reference evidence="2 3" key="1">
    <citation type="submission" date="2019-01" db="EMBL/GenBank/DDBJ databases">
        <title>Draft Genome Sequences of Helcococcus ovis Strains Isolated from the Uterus and Vagina of Dairy Cows with Metritis.</title>
        <authorList>
            <person name="Cunha F."/>
            <person name="Jeon S.J."/>
            <person name="Kutzer P."/>
            <person name="Galvao K.N."/>
        </authorList>
    </citation>
    <scope>NUCLEOTIDE SEQUENCE [LARGE SCALE GENOMIC DNA]</scope>
    <source>
        <strain evidence="2 3">KG-37</strain>
    </source>
</reference>
<name>A0A4R9C008_9FIRM</name>
<dbReference type="Proteomes" id="UP000297454">
    <property type="component" value="Unassembled WGS sequence"/>
</dbReference>
<proteinExistence type="inferred from homology"/>
<comment type="similarity">
    <text evidence="1">Belongs to the ROK (NagC/XylR) family.</text>
</comment>
<dbReference type="EMBL" id="SCFR01000028">
    <property type="protein sequence ID" value="TFF64857.1"/>
    <property type="molecule type" value="Genomic_DNA"/>
</dbReference>